<evidence type="ECO:0000313" key="11">
    <source>
        <dbReference type="EMBL" id="MBD3917907.1"/>
    </source>
</evidence>
<evidence type="ECO:0000256" key="8">
    <source>
        <dbReference type="ARBA" id="ARBA00048505"/>
    </source>
</evidence>
<sequence length="882" mass="97401">MINRRIIVWLAVCWTLGIAVTSQPLLVKWLLSGGLILMLTAAVLMKESTSRAAVLCLAVCCAGSAWAAWSDYRGATGLPDLLKTAQSSYPPVTFEVEVEGMILSPIQVDGDSVQFQLQAASILVNAETTPRIINESIQVQLKLLTEEEQRKAYTWRRGEHMQVRGVLERPSGPSNEGGFNYRSYLQSTNHIYWLLRVKGAEQASVSPGAPYTIAAMLGHMDAIRSWLGSKMEELYPEEQAGYMKGLVLGNSDDMNPEVFRRFSALGLTHILAISGLHVAVFLYVVHALLRLIRVPRERALLMMAALTPFYVLISGASPSVVRAGLMAVIGLLAAYANRLKDGLHLLSASAILMLLWNPTYIHNVGFQLSYLVTAGLIVGVAPVRALLPRWRKGKALLDLVVVTLVAQFVSFPISIYYFNQWNPLSIPANFVFVPFISFIVMPLGAASLALGPIWTLVGQWLAAAGQTMNGLTFMLVQYTAELRGWQTVWAQPPIWWIVLWYVAMGIGFHAARQWSNYRQVNLERASASSAVDAITISLDSGGEQAGTTLSGQRQLAGMAASVMMIAALLGYAWMPDAFDRTAQFSMLDIGQGDSLLIRTGSGKHVLVDGGGTVAFGKKKEAWQVRQDPFEVGRKVLVPLLKQRGVHAIDLLVITHLDSDHIGGLQAVIESIPVRRIWWNGTVKHSEDAVKLMETALKLRIPMFEAAAGMNWQPDDGASLHVLWPEASMSAARLREVGDQNESSVAFLLTLYGRTFLLTGDIGKASERMMVDHFADSSACTRDFSMKTSFSTKNKYCLDVLKVAHHGSKGSTTSEWLSYWKPVYAVISVGKDNLYRHPNAETLERLDHADVTVWRTDRDGETDFAVKPDGELSIRWSRHKWKD</sequence>
<keyword evidence="2" id="KW-1003">Cell membrane</keyword>
<feature type="transmembrane region" description="Helical" evidence="9">
    <location>
        <begin position="343"/>
        <end position="361"/>
    </location>
</feature>
<dbReference type="InterPro" id="IPR036866">
    <property type="entry name" value="RibonucZ/Hydroxyglut_hydro"/>
</dbReference>
<evidence type="ECO:0000256" key="9">
    <source>
        <dbReference type="SAM" id="Phobius"/>
    </source>
</evidence>
<reference evidence="11 12" key="1">
    <citation type="submission" date="2020-09" db="EMBL/GenBank/DDBJ databases">
        <title>Paenibacillus sp. strain PR3 16S rRNA gene Genome sequencing and assembly.</title>
        <authorList>
            <person name="Kim J."/>
        </authorList>
    </citation>
    <scope>NUCLEOTIDE SEQUENCE [LARGE SCALE GENOMIC DNA]</scope>
    <source>
        <strain evidence="11 12">PR3</strain>
    </source>
</reference>
<feature type="transmembrane region" description="Helical" evidence="9">
    <location>
        <begin position="297"/>
        <end position="313"/>
    </location>
</feature>
<organism evidence="11 12">
    <name type="scientific">Paenibacillus terricola</name>
    <dbReference type="NCBI Taxonomy" id="2763503"/>
    <lineage>
        <taxon>Bacteria</taxon>
        <taxon>Bacillati</taxon>
        <taxon>Bacillota</taxon>
        <taxon>Bacilli</taxon>
        <taxon>Bacillales</taxon>
        <taxon>Paenibacillaceae</taxon>
        <taxon>Paenibacillus</taxon>
    </lineage>
</organism>
<evidence type="ECO:0000256" key="6">
    <source>
        <dbReference type="ARBA" id="ARBA00034221"/>
    </source>
</evidence>
<evidence type="ECO:0000256" key="7">
    <source>
        <dbReference type="ARBA" id="ARBA00034301"/>
    </source>
</evidence>
<feature type="transmembrane region" description="Helical" evidence="9">
    <location>
        <begin position="430"/>
        <end position="453"/>
    </location>
</feature>
<dbReference type="Pfam" id="PF13567">
    <property type="entry name" value="DUF4131"/>
    <property type="match status" value="1"/>
</dbReference>
<dbReference type="InterPro" id="IPR004477">
    <property type="entry name" value="ComEC_N"/>
</dbReference>
<dbReference type="InterPro" id="IPR025405">
    <property type="entry name" value="DUF4131"/>
</dbReference>
<dbReference type="SUPFAM" id="SSF56281">
    <property type="entry name" value="Metallo-hydrolase/oxidoreductase"/>
    <property type="match status" value="1"/>
</dbReference>
<dbReference type="NCBIfam" id="TIGR00360">
    <property type="entry name" value="ComEC_N-term"/>
    <property type="match status" value="1"/>
</dbReference>
<dbReference type="Pfam" id="PF03772">
    <property type="entry name" value="Competence"/>
    <property type="match status" value="1"/>
</dbReference>
<evidence type="ECO:0000256" key="5">
    <source>
        <dbReference type="ARBA" id="ARBA00023136"/>
    </source>
</evidence>
<feature type="domain" description="Metallo-beta-lactamase" evidence="10">
    <location>
        <begin position="591"/>
        <end position="804"/>
    </location>
</feature>
<comment type="function">
    <text evidence="7">Counteracts the endogenous Pycsar antiviral defense system. Phosphodiesterase that enables metal-dependent hydrolysis of host cyclic nucleotide Pycsar defense signals such as cCMP and cUMP.</text>
</comment>
<dbReference type="EMBL" id="JACXZA010000001">
    <property type="protein sequence ID" value="MBD3917907.1"/>
    <property type="molecule type" value="Genomic_DNA"/>
</dbReference>
<gene>
    <name evidence="11" type="ORF">H8B09_04010</name>
</gene>
<evidence type="ECO:0000313" key="12">
    <source>
        <dbReference type="Proteomes" id="UP000609346"/>
    </source>
</evidence>
<evidence type="ECO:0000256" key="3">
    <source>
        <dbReference type="ARBA" id="ARBA00022692"/>
    </source>
</evidence>
<comment type="subcellular location">
    <subcellularLocation>
        <location evidence="1">Cell membrane</location>
        <topology evidence="1">Multi-pass membrane protein</topology>
    </subcellularLocation>
</comment>
<dbReference type="Pfam" id="PF00753">
    <property type="entry name" value="Lactamase_B"/>
    <property type="match status" value="1"/>
</dbReference>
<name>A0ABR8MPI9_9BACL</name>
<protein>
    <submittedName>
        <fullName evidence="11">ComEC/Rec2 family competence protein</fullName>
    </submittedName>
</protein>
<comment type="catalytic activity">
    <reaction evidence="8">
        <text>3',5'-cyclic UMP + H2O = UMP + H(+)</text>
        <dbReference type="Rhea" id="RHEA:70575"/>
        <dbReference type="ChEBI" id="CHEBI:15377"/>
        <dbReference type="ChEBI" id="CHEBI:15378"/>
        <dbReference type="ChEBI" id="CHEBI:57865"/>
        <dbReference type="ChEBI" id="CHEBI:184387"/>
    </reaction>
    <physiologicalReaction direction="left-to-right" evidence="8">
        <dbReference type="Rhea" id="RHEA:70576"/>
    </physiologicalReaction>
</comment>
<feature type="transmembrane region" description="Helical" evidence="9">
    <location>
        <begin position="367"/>
        <end position="387"/>
    </location>
</feature>
<dbReference type="RefSeq" id="WP_191202161.1">
    <property type="nucleotide sequence ID" value="NZ_JACXZA010000001.1"/>
</dbReference>
<dbReference type="PANTHER" id="PTHR30619:SF1">
    <property type="entry name" value="RECOMBINATION PROTEIN 2"/>
    <property type="match status" value="1"/>
</dbReference>
<dbReference type="InterPro" id="IPR035681">
    <property type="entry name" value="ComA-like_MBL"/>
</dbReference>
<evidence type="ECO:0000259" key="10">
    <source>
        <dbReference type="SMART" id="SM00849"/>
    </source>
</evidence>
<dbReference type="CDD" id="cd07731">
    <property type="entry name" value="ComA-like_MBL-fold"/>
    <property type="match status" value="1"/>
</dbReference>
<dbReference type="Proteomes" id="UP000609346">
    <property type="component" value="Unassembled WGS sequence"/>
</dbReference>
<accession>A0ABR8MPI9</accession>
<feature type="transmembrane region" description="Helical" evidence="9">
    <location>
        <begin position="460"/>
        <end position="480"/>
    </location>
</feature>
<dbReference type="SMART" id="SM00849">
    <property type="entry name" value="Lactamase_B"/>
    <property type="match status" value="1"/>
</dbReference>
<proteinExistence type="predicted"/>
<dbReference type="InterPro" id="IPR001279">
    <property type="entry name" value="Metallo-B-lactamas"/>
</dbReference>
<evidence type="ECO:0000256" key="2">
    <source>
        <dbReference type="ARBA" id="ARBA00022475"/>
    </source>
</evidence>
<dbReference type="PANTHER" id="PTHR30619">
    <property type="entry name" value="DNA INTERNALIZATION/COMPETENCE PROTEIN COMEC/REC2"/>
    <property type="match status" value="1"/>
</dbReference>
<keyword evidence="12" id="KW-1185">Reference proteome</keyword>
<dbReference type="InterPro" id="IPR052159">
    <property type="entry name" value="Competence_DNA_uptake"/>
</dbReference>
<evidence type="ECO:0000256" key="1">
    <source>
        <dbReference type="ARBA" id="ARBA00004651"/>
    </source>
</evidence>
<comment type="catalytic activity">
    <reaction evidence="6">
        <text>3',5'-cyclic CMP + H2O = CMP + H(+)</text>
        <dbReference type="Rhea" id="RHEA:72675"/>
        <dbReference type="ChEBI" id="CHEBI:15377"/>
        <dbReference type="ChEBI" id="CHEBI:15378"/>
        <dbReference type="ChEBI" id="CHEBI:58003"/>
        <dbReference type="ChEBI" id="CHEBI:60377"/>
    </reaction>
    <physiologicalReaction direction="left-to-right" evidence="6">
        <dbReference type="Rhea" id="RHEA:72676"/>
    </physiologicalReaction>
</comment>
<dbReference type="Gene3D" id="3.60.15.10">
    <property type="entry name" value="Ribonuclease Z/Hydroxyacylglutathione hydrolase-like"/>
    <property type="match status" value="1"/>
</dbReference>
<feature type="transmembrane region" description="Helical" evidence="9">
    <location>
        <begin position="555"/>
        <end position="574"/>
    </location>
</feature>
<evidence type="ECO:0000256" key="4">
    <source>
        <dbReference type="ARBA" id="ARBA00022989"/>
    </source>
</evidence>
<feature type="transmembrane region" description="Helical" evidence="9">
    <location>
        <begin position="399"/>
        <end position="418"/>
    </location>
</feature>
<feature type="transmembrane region" description="Helical" evidence="9">
    <location>
        <begin position="262"/>
        <end position="285"/>
    </location>
</feature>
<keyword evidence="5 9" id="KW-0472">Membrane</keyword>
<feature type="transmembrane region" description="Helical" evidence="9">
    <location>
        <begin position="492"/>
        <end position="511"/>
    </location>
</feature>
<keyword evidence="3 9" id="KW-0812">Transmembrane</keyword>
<comment type="caution">
    <text evidence="11">The sequence shown here is derived from an EMBL/GenBank/DDBJ whole genome shotgun (WGS) entry which is preliminary data.</text>
</comment>
<feature type="transmembrane region" description="Helical" evidence="9">
    <location>
        <begin position="52"/>
        <end position="69"/>
    </location>
</feature>
<keyword evidence="4 9" id="KW-1133">Transmembrane helix</keyword>